<evidence type="ECO:0000313" key="1">
    <source>
        <dbReference type="Proteomes" id="UP000095286"/>
    </source>
</evidence>
<evidence type="ECO:0000313" key="2">
    <source>
        <dbReference type="WBParaSite" id="RSKR_0001067200.1"/>
    </source>
</evidence>
<proteinExistence type="predicted"/>
<accession>A0AC35UEY9</accession>
<dbReference type="WBParaSite" id="RSKR_0001067200.1">
    <property type="protein sequence ID" value="RSKR_0001067200.1"/>
    <property type="gene ID" value="RSKR_0001067200"/>
</dbReference>
<protein>
    <submittedName>
        <fullName evidence="2">SAC3_GANP domain-containing protein</fullName>
    </submittedName>
</protein>
<reference evidence="2" key="1">
    <citation type="submission" date="2016-11" db="UniProtKB">
        <authorList>
            <consortium name="WormBaseParasite"/>
        </authorList>
    </citation>
    <scope>IDENTIFICATION</scope>
    <source>
        <strain evidence="2">KR3021</strain>
    </source>
</reference>
<name>A0AC35UEY9_9BILA</name>
<organism evidence="1 2">
    <name type="scientific">Rhabditophanes sp. KR3021</name>
    <dbReference type="NCBI Taxonomy" id="114890"/>
    <lineage>
        <taxon>Eukaryota</taxon>
        <taxon>Metazoa</taxon>
        <taxon>Ecdysozoa</taxon>
        <taxon>Nematoda</taxon>
        <taxon>Chromadorea</taxon>
        <taxon>Rhabditida</taxon>
        <taxon>Tylenchina</taxon>
        <taxon>Panagrolaimomorpha</taxon>
        <taxon>Strongyloidoidea</taxon>
        <taxon>Alloionematidae</taxon>
        <taxon>Rhabditophanes</taxon>
    </lineage>
</organism>
<sequence length="766" mass="87398">MDPKLRGADIFKNGKRRAQLPLNGSRRMANSTGNGEASTSQVKPKLKRGSIKKTSALAELSALVGRSCVQPHDKFNILRERDGILHKSRIVDTNYKTAAAKTGTSEYMCSELEFWTRFDQNRISNDYEIDAETGEPDMNMCIKDYARSSADAENPLPHELRSEECLVKTMRYLFIKIVNNFPENDKAGQTRWYDYIWTRTRSIRKDLMQQGMISLKAAFLFESCARFHIYVSHKLCNLDAHEFDKRLNTEHLSKSMQSVRDCYADLAKMGIYSPNEVEFRCYEILMNLNDPKVFSKAMTYREEVFGDPKLKLVIRFAKEYRNKNYAAFFQLLQSKGSLLECCLAHRFFDNFRSTAVKIIRSAYVGNASTLPISFFTKNLAFDSFGETMKFLTCFNLPMAENDPMSVVITRYDSSESYSIDGIFYQEKWIEAKLDKELASVLLGDDNLRLPWFDMMASSFDAKHVYKNDPVIKEFVDQGALTPQIEEEDDGKTEEADPRIPSPKLKSIDKPEKNFFGMTENVFGKREISPVNMFSGLKSTNTNMFLSNPPTTSIFGGSKNKETSSTFGGKSNIFGGNLFGAKPDDERVPGVKTPLSQNLFGGSVQNKAPNEFDKNPFGIKAFQVPETGFCSESKHRTDQSMSDKTYDELKEKSTGEILKKVTEQAKKSILRETFNKVLQRVGEAKKREIAELQEQLNEAKRKKEIEKVAGQLHESLMSQVKKGLVEQHFEKIKQQTTYVSLLLNSIKQISFLVKKLWKDYGSELVKM</sequence>
<dbReference type="Proteomes" id="UP000095286">
    <property type="component" value="Unplaced"/>
</dbReference>